<organism evidence="1 2">
    <name type="scientific">Mauremys mutica</name>
    <name type="common">yellowpond turtle</name>
    <dbReference type="NCBI Taxonomy" id="74926"/>
    <lineage>
        <taxon>Eukaryota</taxon>
        <taxon>Metazoa</taxon>
        <taxon>Chordata</taxon>
        <taxon>Craniata</taxon>
        <taxon>Vertebrata</taxon>
        <taxon>Euteleostomi</taxon>
        <taxon>Archelosauria</taxon>
        <taxon>Testudinata</taxon>
        <taxon>Testudines</taxon>
        <taxon>Cryptodira</taxon>
        <taxon>Durocryptodira</taxon>
        <taxon>Testudinoidea</taxon>
        <taxon>Geoemydidae</taxon>
        <taxon>Geoemydinae</taxon>
        <taxon>Mauremys</taxon>
    </lineage>
</organism>
<keyword evidence="2" id="KW-1185">Reference proteome</keyword>
<evidence type="ECO:0000313" key="2">
    <source>
        <dbReference type="Proteomes" id="UP000827986"/>
    </source>
</evidence>
<dbReference type="Proteomes" id="UP000827986">
    <property type="component" value="Unassembled WGS sequence"/>
</dbReference>
<protein>
    <submittedName>
        <fullName evidence="1">Uncharacterized protein</fullName>
    </submittedName>
</protein>
<reference evidence="1" key="1">
    <citation type="submission" date="2021-09" db="EMBL/GenBank/DDBJ databases">
        <title>The genome of Mauremys mutica provides insights into the evolution of semi-aquatic lifestyle.</title>
        <authorList>
            <person name="Gong S."/>
            <person name="Gao Y."/>
        </authorList>
    </citation>
    <scope>NUCLEOTIDE SEQUENCE</scope>
    <source>
        <strain evidence="1">MM-2020</strain>
        <tissue evidence="1">Muscle</tissue>
    </source>
</reference>
<dbReference type="AlphaFoldDB" id="A0A9D3XKZ4"/>
<evidence type="ECO:0000313" key="1">
    <source>
        <dbReference type="EMBL" id="KAH1181736.1"/>
    </source>
</evidence>
<sequence length="125" mass="14126">MHSSLKQKGQSAREHLGRQRRAFSQTFLLPSTEASLVKITAVWIMPEFISQFIKEARVFYFFFRFAQYKWNSSHENKPGFCSACITMEGGKEEEDTPASLEGFSVKGFLGSLENESLCTGLEGLT</sequence>
<dbReference type="EMBL" id="JAHDVG010000468">
    <property type="protein sequence ID" value="KAH1181736.1"/>
    <property type="molecule type" value="Genomic_DNA"/>
</dbReference>
<proteinExistence type="predicted"/>
<gene>
    <name evidence="1" type="ORF">KIL84_005462</name>
</gene>
<accession>A0A9D3XKZ4</accession>
<name>A0A9D3XKZ4_9SAUR</name>
<comment type="caution">
    <text evidence="1">The sequence shown here is derived from an EMBL/GenBank/DDBJ whole genome shotgun (WGS) entry which is preliminary data.</text>
</comment>